<evidence type="ECO:0000313" key="2">
    <source>
        <dbReference type="Proteomes" id="UP000013996"/>
    </source>
</evidence>
<dbReference type="AlphaFoldDB" id="A0A5E8HH25"/>
<evidence type="ECO:0000313" key="1">
    <source>
        <dbReference type="EMBL" id="EOQ90604.1"/>
    </source>
</evidence>
<proteinExistence type="predicted"/>
<reference evidence="1 2" key="1">
    <citation type="submission" date="2013-04" db="EMBL/GenBank/DDBJ databases">
        <authorList>
            <person name="Harkins D.M."/>
            <person name="Durkin A.S."/>
            <person name="Brinkac L.M."/>
            <person name="Haft D.H."/>
            <person name="Selengut J.D."/>
            <person name="Sanka R."/>
            <person name="DePew J."/>
            <person name="Purushe J."/>
            <person name="Hartskeerl R.A."/>
            <person name="Ahmed A."/>
            <person name="van der Linden H."/>
            <person name="Goris M.G.A."/>
            <person name="Vinetz J.M."/>
            <person name="Sutton G.G."/>
            <person name="Nierman W.C."/>
            <person name="Fouts D.E."/>
        </authorList>
    </citation>
    <scope>NUCLEOTIDE SEQUENCE [LARGE SCALE GENOMIC DNA]</scope>
    <source>
        <strain evidence="1 2">Sao Paulo</strain>
    </source>
</reference>
<dbReference type="EMBL" id="AOGX02000008">
    <property type="protein sequence ID" value="EOQ90604.1"/>
    <property type="molecule type" value="Genomic_DNA"/>
</dbReference>
<dbReference type="Proteomes" id="UP000013996">
    <property type="component" value="Unassembled WGS sequence"/>
</dbReference>
<gene>
    <name evidence="1" type="ORF">LEP1GSC202_3926</name>
</gene>
<protein>
    <recommendedName>
        <fullName evidence="3">Tetratricopeptide repeat protein</fullName>
    </recommendedName>
</protein>
<evidence type="ECO:0008006" key="3">
    <source>
        <dbReference type="Google" id="ProtNLM"/>
    </source>
</evidence>
<sequence length="61" mass="6997">MTFSNTSFVALTFTVSASKEWNENDKIVTKTNLWSIIIALHFGKIKQAISFLEEMLQTDEK</sequence>
<accession>A0A5E8HH25</accession>
<comment type="caution">
    <text evidence="1">The sequence shown here is derived from an EMBL/GenBank/DDBJ whole genome shotgun (WGS) entry which is preliminary data.</text>
</comment>
<name>A0A5E8HH25_9LEPT</name>
<organism evidence="1 2">
    <name type="scientific">Leptospira yanagawae serovar Saopaulo str. Sao Paulo = ATCC 700523</name>
    <dbReference type="NCBI Taxonomy" id="1249483"/>
    <lineage>
        <taxon>Bacteria</taxon>
        <taxon>Pseudomonadati</taxon>
        <taxon>Spirochaetota</taxon>
        <taxon>Spirochaetia</taxon>
        <taxon>Leptospirales</taxon>
        <taxon>Leptospiraceae</taxon>
        <taxon>Leptospira</taxon>
    </lineage>
</organism>